<accession>A0A1H9GSN6</accession>
<dbReference type="InParanoid" id="A0A1H9GSN6"/>
<organism evidence="8 9">
    <name type="scientific">Neolewinella agarilytica</name>
    <dbReference type="NCBI Taxonomy" id="478744"/>
    <lineage>
        <taxon>Bacteria</taxon>
        <taxon>Pseudomonadati</taxon>
        <taxon>Bacteroidota</taxon>
        <taxon>Saprospiria</taxon>
        <taxon>Saprospirales</taxon>
        <taxon>Lewinellaceae</taxon>
        <taxon>Neolewinella</taxon>
    </lineage>
</organism>
<sequence>MGPEVILFFFAFLSLGSFVLTIWAIVDIIQKPFKKKNDKILWAVVVLAIGLIGPIVYFFNRKNLYLDNDHREYLPDLEDEWGEPQRQPRYNESDDYV</sequence>
<feature type="domain" description="Cardiolipin synthase N-terminal" evidence="7">
    <location>
        <begin position="19"/>
        <end position="59"/>
    </location>
</feature>
<dbReference type="GO" id="GO:0005886">
    <property type="term" value="C:plasma membrane"/>
    <property type="evidence" value="ECO:0007669"/>
    <property type="project" value="UniProtKB-SubCell"/>
</dbReference>
<proteinExistence type="predicted"/>
<keyword evidence="9" id="KW-1185">Reference proteome</keyword>
<evidence type="ECO:0000259" key="7">
    <source>
        <dbReference type="Pfam" id="PF13396"/>
    </source>
</evidence>
<keyword evidence="3 6" id="KW-0812">Transmembrane</keyword>
<name>A0A1H9GSN6_9BACT</name>
<protein>
    <submittedName>
        <fullName evidence="8">Phospholipase_D-nuclease N-terminal</fullName>
    </submittedName>
</protein>
<feature type="transmembrane region" description="Helical" evidence="6">
    <location>
        <begin position="6"/>
        <end position="28"/>
    </location>
</feature>
<dbReference type="EMBL" id="FOFB01000011">
    <property type="protein sequence ID" value="SEQ53023.1"/>
    <property type="molecule type" value="Genomic_DNA"/>
</dbReference>
<comment type="subcellular location">
    <subcellularLocation>
        <location evidence="1">Cell membrane</location>
        <topology evidence="1">Multi-pass membrane protein</topology>
    </subcellularLocation>
</comment>
<dbReference type="Pfam" id="PF13396">
    <property type="entry name" value="PLDc_N"/>
    <property type="match status" value="1"/>
</dbReference>
<dbReference type="AlphaFoldDB" id="A0A1H9GSN6"/>
<evidence type="ECO:0000256" key="4">
    <source>
        <dbReference type="ARBA" id="ARBA00022989"/>
    </source>
</evidence>
<keyword evidence="4 6" id="KW-1133">Transmembrane helix</keyword>
<dbReference type="STRING" id="478744.SAMN05444359_11189"/>
<reference evidence="9" key="1">
    <citation type="submission" date="2016-10" db="EMBL/GenBank/DDBJ databases">
        <authorList>
            <person name="Varghese N."/>
            <person name="Submissions S."/>
        </authorList>
    </citation>
    <scope>NUCLEOTIDE SEQUENCE [LARGE SCALE GENOMIC DNA]</scope>
    <source>
        <strain evidence="9">DSM 24740</strain>
    </source>
</reference>
<gene>
    <name evidence="8" type="ORF">SAMN05444359_11189</name>
</gene>
<evidence type="ECO:0000256" key="6">
    <source>
        <dbReference type="SAM" id="Phobius"/>
    </source>
</evidence>
<evidence type="ECO:0000256" key="3">
    <source>
        <dbReference type="ARBA" id="ARBA00022692"/>
    </source>
</evidence>
<keyword evidence="2" id="KW-1003">Cell membrane</keyword>
<dbReference type="Proteomes" id="UP000199021">
    <property type="component" value="Unassembled WGS sequence"/>
</dbReference>
<dbReference type="OrthoDB" id="1123412at2"/>
<evidence type="ECO:0000256" key="2">
    <source>
        <dbReference type="ARBA" id="ARBA00022475"/>
    </source>
</evidence>
<keyword evidence="5 6" id="KW-0472">Membrane</keyword>
<evidence type="ECO:0000313" key="9">
    <source>
        <dbReference type="Proteomes" id="UP000199021"/>
    </source>
</evidence>
<feature type="transmembrane region" description="Helical" evidence="6">
    <location>
        <begin position="40"/>
        <end position="59"/>
    </location>
</feature>
<dbReference type="RefSeq" id="WP_090168451.1">
    <property type="nucleotide sequence ID" value="NZ_FOFB01000011.1"/>
</dbReference>
<dbReference type="InterPro" id="IPR027379">
    <property type="entry name" value="CLS_N"/>
</dbReference>
<evidence type="ECO:0000313" key="8">
    <source>
        <dbReference type="EMBL" id="SEQ53023.1"/>
    </source>
</evidence>
<evidence type="ECO:0000256" key="5">
    <source>
        <dbReference type="ARBA" id="ARBA00023136"/>
    </source>
</evidence>
<evidence type="ECO:0000256" key="1">
    <source>
        <dbReference type="ARBA" id="ARBA00004651"/>
    </source>
</evidence>